<comment type="caution">
    <text evidence="2">The sequence shown here is derived from an EMBL/GenBank/DDBJ whole genome shotgun (WGS) entry which is preliminary data.</text>
</comment>
<dbReference type="EMBL" id="CAJNOC010002687">
    <property type="protein sequence ID" value="CAF0946552.1"/>
    <property type="molecule type" value="Genomic_DNA"/>
</dbReference>
<dbReference type="Proteomes" id="UP000663879">
    <property type="component" value="Unassembled WGS sequence"/>
</dbReference>
<dbReference type="PROSITE" id="PS00022">
    <property type="entry name" value="EGF_1"/>
    <property type="match status" value="1"/>
</dbReference>
<dbReference type="InterPro" id="IPR000742">
    <property type="entry name" value="EGF"/>
</dbReference>
<dbReference type="AlphaFoldDB" id="A0A814CQD8"/>
<proteinExistence type="predicted"/>
<organism evidence="2 3">
    <name type="scientific">Brachionus calyciflorus</name>
    <dbReference type="NCBI Taxonomy" id="104777"/>
    <lineage>
        <taxon>Eukaryota</taxon>
        <taxon>Metazoa</taxon>
        <taxon>Spiralia</taxon>
        <taxon>Gnathifera</taxon>
        <taxon>Rotifera</taxon>
        <taxon>Eurotatoria</taxon>
        <taxon>Monogononta</taxon>
        <taxon>Pseudotrocha</taxon>
        <taxon>Ploima</taxon>
        <taxon>Brachionidae</taxon>
        <taxon>Brachionus</taxon>
    </lineage>
</organism>
<dbReference type="OrthoDB" id="10475012at2759"/>
<gene>
    <name evidence="2" type="ORF">OXX778_LOCUS13717</name>
</gene>
<sequence length="289" mass="33433">GSCVNGICDKYSEIFNCICSPNYEGVTCESPIKKDLTFEKILNNTFCLDTFVNETFSNKTAAYDELLLNLVDKLWAEINPEEHYMHIFNYNNLTSYASIGQEVQKLQFYSRISFFNFGYRLNLYEQVIDKLIEYFDNSTMKEQAVNFVNEWDKSMKLNGRHIVNPKVVEAVTNALNSTFYLANELADDYERQVKTGVEYKVGSVDGLVKSSDQSWVKVVEYGFWHITGRLTDRNENQFLQGQGNLKRSLPQGIYKVFNRINSNYLFKYVLKPNLNGQTLVAVLKFISKL</sequence>
<feature type="non-terminal residue" evidence="2">
    <location>
        <position position="1"/>
    </location>
</feature>
<feature type="domain" description="EGF-like" evidence="1">
    <location>
        <begin position="17"/>
        <end position="28"/>
    </location>
</feature>
<evidence type="ECO:0000259" key="1">
    <source>
        <dbReference type="PROSITE" id="PS00022"/>
    </source>
</evidence>
<protein>
    <recommendedName>
        <fullName evidence="1">EGF-like domain-containing protein</fullName>
    </recommendedName>
</protein>
<name>A0A814CQD8_9BILA</name>
<accession>A0A814CQD8</accession>
<reference evidence="2" key="1">
    <citation type="submission" date="2021-02" db="EMBL/GenBank/DDBJ databases">
        <authorList>
            <person name="Nowell W R."/>
        </authorList>
    </citation>
    <scope>NUCLEOTIDE SEQUENCE</scope>
    <source>
        <strain evidence="2">Ploen Becks lab</strain>
    </source>
</reference>
<evidence type="ECO:0000313" key="2">
    <source>
        <dbReference type="EMBL" id="CAF0946552.1"/>
    </source>
</evidence>
<evidence type="ECO:0000313" key="3">
    <source>
        <dbReference type="Proteomes" id="UP000663879"/>
    </source>
</evidence>
<keyword evidence="3" id="KW-1185">Reference proteome</keyword>